<reference evidence="3" key="1">
    <citation type="journal article" date="2020" name="Nat. Commun.">
        <title>Genome sequence of the cluster root forming white lupin.</title>
        <authorList>
            <person name="Hufnagel B."/>
            <person name="Marques A."/>
            <person name="Soriano A."/>
            <person name="Marques L."/>
            <person name="Divol F."/>
            <person name="Doumas P."/>
            <person name="Sallet E."/>
            <person name="Mancinotti D."/>
            <person name="Carrere S."/>
            <person name="Marande W."/>
            <person name="Arribat S."/>
            <person name="Keller J."/>
            <person name="Huneau C."/>
            <person name="Blein T."/>
            <person name="Aime D."/>
            <person name="Laguerre M."/>
            <person name="Taylor J."/>
            <person name="Schubert V."/>
            <person name="Nelson M."/>
            <person name="Geu-Flores F."/>
            <person name="Crespi M."/>
            <person name="Gallardo-Guerrero K."/>
            <person name="Delaux P.-M."/>
            <person name="Salse J."/>
            <person name="Berges H."/>
            <person name="Guyot R."/>
            <person name="Gouzy J."/>
            <person name="Peret B."/>
        </authorList>
    </citation>
    <scope>NUCLEOTIDE SEQUENCE [LARGE SCALE GENOMIC DNA]</scope>
    <source>
        <strain evidence="3">cv. Amiga</strain>
    </source>
</reference>
<dbReference type="PANTHER" id="PTHR31210">
    <property type="entry name" value="OS06G0731900 PROTEIN"/>
    <property type="match status" value="1"/>
</dbReference>
<comment type="caution">
    <text evidence="2">The sequence shown here is derived from an EMBL/GenBank/DDBJ whole genome shotgun (WGS) entry which is preliminary data.</text>
</comment>
<dbReference type="Pfam" id="PF05212">
    <property type="entry name" value="DUF707"/>
    <property type="match status" value="1"/>
</dbReference>
<keyword evidence="3" id="KW-1185">Reference proteome</keyword>
<feature type="transmembrane region" description="Helical" evidence="1">
    <location>
        <begin position="16"/>
        <end position="36"/>
    </location>
</feature>
<gene>
    <name evidence="2" type="ORF">Lalb_Chr02g0149421</name>
</gene>
<keyword evidence="1" id="KW-0812">Transmembrane</keyword>
<keyword evidence="1" id="KW-1133">Transmembrane helix</keyword>
<evidence type="ECO:0000313" key="3">
    <source>
        <dbReference type="Proteomes" id="UP000447434"/>
    </source>
</evidence>
<evidence type="ECO:0000256" key="1">
    <source>
        <dbReference type="SAM" id="Phobius"/>
    </source>
</evidence>
<protein>
    <recommendedName>
        <fullName evidence="4">Lysine ketoglutarate reductase trans-splicing-like protein</fullName>
    </recommendedName>
</protein>
<dbReference type="InterPro" id="IPR007877">
    <property type="entry name" value="DUF707"/>
</dbReference>
<sequence length="430" mass="49551">MESPQEQMVTDSKSHLYALLPASFLVGLMLFFTFSISSQGSNQRLQELSIGGTEKQHVEEIDQSKRLQKLPSMGTEKQHVEKIDQCKGLQKLPSGGTEKQNVEKIDQCKNQCRPTGSEALPAGIVSNTSSFEMKHLWEIPKKEHRHTVDVKENTTTNLFAMAVGIKQKDLVDKMVQKFIACNFMVMLFHYDGIVDEWKDFKWSNHVIHVAAINQGKWWFAKRFLHPDIVAEYDYIFLWDEDLGVENFHPDKYVSIIKNEGLEISQPALDTQNSVVHHQITARGRRSTVHRRTYKRAHGGKGCDESSTAPPCTGWIEMMAPVFSRSAWRCVWYMIQSDLVHAWGLDMQLGYCAQGDRTKNVGVVDAEYIVHHNRPTLGGIDKTKVTSKEKDHRVDVRRLSYWELDVFRKRWKKAAEEDKCWVDPYQQPLQE</sequence>
<accession>A0A6A4R0D4</accession>
<keyword evidence="1" id="KW-0472">Membrane</keyword>
<dbReference type="PANTHER" id="PTHR31210:SF74">
    <property type="entry name" value="LYSINE KETOGLUTARATE REDUCTASE TRANS-SPLICING-LIKE PROTEIN"/>
    <property type="match status" value="1"/>
</dbReference>
<dbReference type="AlphaFoldDB" id="A0A6A4R0D4"/>
<name>A0A6A4R0D4_LUPAL</name>
<dbReference type="EMBL" id="WOCE01000002">
    <property type="protein sequence ID" value="KAE9619082.1"/>
    <property type="molecule type" value="Genomic_DNA"/>
</dbReference>
<evidence type="ECO:0000313" key="2">
    <source>
        <dbReference type="EMBL" id="KAE9619082.1"/>
    </source>
</evidence>
<organism evidence="2 3">
    <name type="scientific">Lupinus albus</name>
    <name type="common">White lupine</name>
    <name type="synonym">Lupinus termis</name>
    <dbReference type="NCBI Taxonomy" id="3870"/>
    <lineage>
        <taxon>Eukaryota</taxon>
        <taxon>Viridiplantae</taxon>
        <taxon>Streptophyta</taxon>
        <taxon>Embryophyta</taxon>
        <taxon>Tracheophyta</taxon>
        <taxon>Spermatophyta</taxon>
        <taxon>Magnoliopsida</taxon>
        <taxon>eudicotyledons</taxon>
        <taxon>Gunneridae</taxon>
        <taxon>Pentapetalae</taxon>
        <taxon>rosids</taxon>
        <taxon>fabids</taxon>
        <taxon>Fabales</taxon>
        <taxon>Fabaceae</taxon>
        <taxon>Papilionoideae</taxon>
        <taxon>50 kb inversion clade</taxon>
        <taxon>genistoids sensu lato</taxon>
        <taxon>core genistoids</taxon>
        <taxon>Genisteae</taxon>
        <taxon>Lupinus</taxon>
    </lineage>
</organism>
<proteinExistence type="predicted"/>
<dbReference type="OrthoDB" id="9985979at2759"/>
<evidence type="ECO:0008006" key="4">
    <source>
        <dbReference type="Google" id="ProtNLM"/>
    </source>
</evidence>
<dbReference type="Proteomes" id="UP000447434">
    <property type="component" value="Chromosome 2"/>
</dbReference>